<evidence type="ECO:0000256" key="2">
    <source>
        <dbReference type="ARBA" id="ARBA00007983"/>
    </source>
</evidence>
<comment type="cofactor">
    <cofactor evidence="1">
        <name>Cu(2+)</name>
        <dbReference type="ChEBI" id="CHEBI:29036"/>
    </cofactor>
</comment>
<keyword evidence="5 7" id="KW-0560">Oxidoreductase</keyword>
<keyword evidence="13" id="KW-1185">Reference proteome</keyword>
<dbReference type="Pfam" id="PF01179">
    <property type="entry name" value="Cu_amine_oxid"/>
    <property type="match status" value="2"/>
</dbReference>
<evidence type="ECO:0000313" key="13">
    <source>
        <dbReference type="Proteomes" id="UP001488838"/>
    </source>
</evidence>
<organism evidence="12 13">
    <name type="scientific">Myodes glareolus</name>
    <name type="common">Bank vole</name>
    <name type="synonym">Clethrionomys glareolus</name>
    <dbReference type="NCBI Taxonomy" id="447135"/>
    <lineage>
        <taxon>Eukaryota</taxon>
        <taxon>Metazoa</taxon>
        <taxon>Chordata</taxon>
        <taxon>Craniata</taxon>
        <taxon>Vertebrata</taxon>
        <taxon>Euteleostomi</taxon>
        <taxon>Mammalia</taxon>
        <taxon>Eutheria</taxon>
        <taxon>Euarchontoglires</taxon>
        <taxon>Glires</taxon>
        <taxon>Rodentia</taxon>
        <taxon>Myomorpha</taxon>
        <taxon>Muroidea</taxon>
        <taxon>Cricetidae</taxon>
        <taxon>Arvicolinae</taxon>
        <taxon>Myodes</taxon>
    </lineage>
</organism>
<dbReference type="PANTHER" id="PTHR10638:SF25">
    <property type="entry name" value="AMINE OXIDASE"/>
    <property type="match status" value="1"/>
</dbReference>
<dbReference type="GO" id="GO:0048038">
    <property type="term" value="F:quinone binding"/>
    <property type="evidence" value="ECO:0007669"/>
    <property type="project" value="InterPro"/>
</dbReference>
<dbReference type="GO" id="GO:0009308">
    <property type="term" value="P:amine metabolic process"/>
    <property type="evidence" value="ECO:0007669"/>
    <property type="project" value="UniProtKB-UniRule"/>
</dbReference>
<feature type="region of interest" description="Disordered" evidence="8">
    <location>
        <begin position="243"/>
        <end position="265"/>
    </location>
</feature>
<evidence type="ECO:0000259" key="10">
    <source>
        <dbReference type="Pfam" id="PF02727"/>
    </source>
</evidence>
<dbReference type="Pfam" id="PF02727">
    <property type="entry name" value="Cu_amine_oxidN2"/>
    <property type="match status" value="3"/>
</dbReference>
<dbReference type="InterPro" id="IPR000269">
    <property type="entry name" value="Cu_amine_oxidase"/>
</dbReference>
<keyword evidence="6 7" id="KW-0186">Copper</keyword>
<feature type="region of interest" description="Disordered" evidence="8">
    <location>
        <begin position="2603"/>
        <end position="2652"/>
    </location>
</feature>
<evidence type="ECO:0000259" key="9">
    <source>
        <dbReference type="Pfam" id="PF01179"/>
    </source>
</evidence>
<evidence type="ECO:0000256" key="7">
    <source>
        <dbReference type="RuleBase" id="RU000672"/>
    </source>
</evidence>
<dbReference type="Proteomes" id="UP001488838">
    <property type="component" value="Unassembled WGS sequence"/>
</dbReference>
<feature type="domain" description="Copper amine oxidase N3-terminal" evidence="11">
    <location>
        <begin position="1905"/>
        <end position="2005"/>
    </location>
</feature>
<dbReference type="SUPFAM" id="SSF54416">
    <property type="entry name" value="Amine oxidase N-terminal region"/>
    <property type="match status" value="8"/>
</dbReference>
<proteinExistence type="inferred from homology"/>
<dbReference type="GO" id="GO:0052597">
    <property type="term" value="F:diamine oxidase activity"/>
    <property type="evidence" value="ECO:0007669"/>
    <property type="project" value="TreeGrafter"/>
</dbReference>
<feature type="domain" description="Copper amine oxidase catalytic" evidence="9">
    <location>
        <begin position="924"/>
        <end position="1309"/>
    </location>
</feature>
<reference evidence="12 13" key="1">
    <citation type="journal article" date="2023" name="bioRxiv">
        <title>Conserved and derived expression patterns and positive selection on dental genes reveal complex evolutionary context of ever-growing rodent molars.</title>
        <authorList>
            <person name="Calamari Z.T."/>
            <person name="Song A."/>
            <person name="Cohen E."/>
            <person name="Akter M."/>
            <person name="Roy R.D."/>
            <person name="Hallikas O."/>
            <person name="Christensen M.M."/>
            <person name="Li P."/>
            <person name="Marangoni P."/>
            <person name="Jernvall J."/>
            <person name="Klein O.D."/>
        </authorList>
    </citation>
    <scope>NUCLEOTIDE SEQUENCE [LARGE SCALE GENOMIC DNA]</scope>
    <source>
        <strain evidence="12">V071</strain>
    </source>
</reference>
<sequence>MPASPEELAQKHEDECVNVVVPGNPLPMSMEQSPDFYRHHVSFSEVDPTLVHPGNTVLCGDGSSFSSRMQIFNVCFEDEPIVYKVSKQIALALYEKHMYRHRDQIRLGHVRHKLTPAIDCANTATVLDIPQYYDNDRPIHYPRPSMSTEMPVKPKFSTNFTGNFSSSAELNGPKLVLQTTSTGMVETKTHSTGSFCTTFYTPEGWFHGAHLLTHLPGNVPTQRWHYHTDPDVAGTVSISRRPDRNASLTLGTQDTIGSNPLNRRSTLWSVRPPSRLSLSSCSLQPPKKRPQRSHTQLLLTDLPRLRRCYHQNGMAVLSPGPKPPREPPESFLENNDIEDEVLTQSPLPTPDLITSLYLDLVLLLRVWFARWITVVFQHSPDNEDVPNIATSGNSVGSSFHPSTFPMAFQETREQWPQLSDNEHPFSYDGACNPSCVDAEEQLGTGMDHGVAQQSPGTVVEYHHLGTTNHHRRGLHWKWALNGKEQVFFELSAHELNVPHTFLMNKMQLELQPSSTLTLAKNFVFLNEILAHKKNDILDFLDKGTRHPAWEPMSYLGSRNMPPSLRLLQACGPRMASNPTGTRWLIMQQLFLKCLRTLRVEKGKQWSLWAGCPRTQSSPHSSLTQGTMGLARKSLKLGCMAIILVLQLAMAEHPIWTQNDKAQVFADLSAQEIEAVHGFLLSRPELELQPSGTQALDKNSVFLIETLLPKKKDVLEFLDKGTKLPVREARVVIFFSAQEHPNVTEFAVGPLPQPIYLRELSPRPAKHRSWASRPMSKVEQSLLYHKIKNATAPLQKFFRDTTGFSLEDCHGQCLTFTLVAPHSVESRHRATWFLLQRIVKNQLQPTGLEILVDHGSTDVQDWRVQQVWYNDKFYSSPEELAQKYADGEVDTVVLKGPLPKNTEQPQIFNKPSREFPLPLSKSGPHVEKDDGPSYSLEGHTVTYEGWSFSFQLRPSSGLQLLNVRFRNEPIAYEISVQTAVAVHRESTSAGDLTETMDLGWGTGSVTHELVPGINCPETATFLDATHYYDTDGPVRYPRALCIFEIPTGVPVRPNFNTDFPGKINFFSDVMGHKLVLRATSAIYDFDYIWDFIFYTNGVLLAKMYATGYTYTTIYTPEGLGKAHLLTHQLVNSHTHLVHYRIDLDVAGTNNSFHTLQTRQKNTTSRHHQVQGTSLKTQYSQERQATFPFGQTLPPFLLFSSPQKDILGHRRSYRLQIYSTSKQKLTPETQEDLAFSWARYSLAVTKYWESERCSTSIYNQNHPWDPPVVFEDFLQNDEHIEDQEHSRFAVGPHRVPSTQQQFPLSQGDSSNYSLFYETSEGQQARLLSTKTLWPVCVIRPVWPSHGVELTRAWQVHHTALCEDAIMNPSTDQSHFPQHSLESSSVLCGGWDASFQLRSSSGLQTFKMSLGVNMSPTRTVCKRLWLNDKAQVFADLSAQEIEAVHGFLMCRPELELQPSGTQALDKNSVFLIETLLPKKKDVLEFLDNGTRCSVQEAHVVRFTGVPNIIEFALGPLPLFFCLKELPPGHMESRRSPQPCSFILYTTNFSLEDCTGQCLTFTLVATHSVESRHRATGFLLQHIGNEHLLQSVGFESLMDHGSTDVQDWRVEQVWYNDKIYSSPEELAQKYADGEVGMVVLEDPLSKSSEKTLVENSQGWPYVEQANGPRYSLVENTVTYQGWSCSPWESAYSSEVNVQETMAVYTEDTPTGELNKTTDMCRGLGSVTCELASLPSTFIFEKAIRVPAKSIFNTNFTGKLGSYEELNGHISSLALVWMTTILVQMSMAWHSRWAQNTKPRVLWDLSAQELEGVHNFLMSRRELELQSSKVLTLAKNSVFLIEMLMPKKYEVLDFLDNGAIPPLREARVLIYFGAQEYPNVTEYAVGPVEQPMYMRKLSRRGGQELSWASRPMSKVESALLLHTLKIATKPLQEFFFDTTGFTLHDCDGGCLTFTNVAPRAMTFRKRRSWFLLQRLVNGYFLQPTGLEILLDHGSTDVQDWRVKQLWYNGKFYSSPEELAQKYADGEVDTPSAEFPVHTSKGGSLVFQPRDEFPTSKGGPQMFQSSVPQYSLKHNTVLYGDWRFFFKLHSSYGLQLFNVYFGGERIAYEIGVREVMALYRGQTAEGRETKYIDVGWGLGGITRQLTPGIDCPDTATFLDAIHYYDSDGPVLYQRALCIFEMPTGAPLGQRFNSNFRYSFSSSARLNGPMLVLRTTSTIHSHDYIWDFIFHPNGVMEGKMHATGYIHATFHTSEGLVYSSHLHAHPLGNVHSHLAHYRIDLDVAGTKNSFQTLKMRLENITNPWSQRSQQVKPILDKTQYSWERQAAFHFRQTLPKYLLFSNAGKRVLGHSRSYRLHIPSMAEQQLPPGWQNSPAFAWPRYQLAVTKYQESERFHSSLYNQNHHWAYPMVFEDFIHNNENIEDKDCSQRPLNRTPRSTKALVAPTPPGTKKSSQTLGDIAKLWHLRHHLSLKENLGPQVQLLTTNPLHKRSSCCPHLGQANVHLNDGHGKGSCYGVSTKITNTLLSWPLFCHLQFTSKNFPQKQENVCVLHSSTVCSNKSLQTGSFPPAGKRGWINEGTAAQWCRVMEYVVFTQSLVSPTPARLDCESTGSCVSQGLRSKTGPAGESPPRKIRPGECDSSQDVPKSPGHQGTHCTAKPGRYKGGWGGTTEIASIPALLECFYSLANTVADSSFHAMWKAIFLNPTGLESLVDHRSTDVQDWREEQFWYNGKFYSSPEELAQKYADGEADLVALRDSLPKNTMGPTLFPSYMASGASLAITASRSLKGNTHDSDGILSEYPPSLRYPQGCPQWHLNCHLSNSFNSNVELKGDTHCFWGQLRQFLLYLGLYLLQWQGYGGQDAHTALIKPPRTPPGVWAMAFAYTFSLTWQHPYPSSTAAC</sequence>
<comment type="caution">
    <text evidence="12">The sequence shown here is derived from an EMBL/GenBank/DDBJ whole genome shotgun (WGS) entry which is preliminary data.</text>
</comment>
<dbReference type="InterPro" id="IPR015802">
    <property type="entry name" value="Cu_amine_oxidase_N3"/>
</dbReference>
<dbReference type="InterPro" id="IPR015800">
    <property type="entry name" value="Cu_amine_oxidase_N2"/>
</dbReference>
<dbReference type="Gene3D" id="2.70.98.20">
    <property type="entry name" value="Copper amine oxidase, catalytic domain"/>
    <property type="match status" value="3"/>
</dbReference>
<dbReference type="FunFam" id="3.10.450.40:FF:000009">
    <property type="entry name" value="Amine oxidase"/>
    <property type="match status" value="2"/>
</dbReference>
<feature type="compositionally biased region" description="Polar residues" evidence="8">
    <location>
        <begin position="246"/>
        <end position="265"/>
    </location>
</feature>
<dbReference type="EC" id="1.4.3.-" evidence="7"/>
<keyword evidence="4 7" id="KW-0801">TPQ</keyword>
<gene>
    <name evidence="12" type="ORF">U0070_004807</name>
</gene>
<evidence type="ECO:0000256" key="1">
    <source>
        <dbReference type="ARBA" id="ARBA00001973"/>
    </source>
</evidence>
<dbReference type="GO" id="GO:0005886">
    <property type="term" value="C:plasma membrane"/>
    <property type="evidence" value="ECO:0007669"/>
    <property type="project" value="TreeGrafter"/>
</dbReference>
<feature type="domain" description="Copper amine oxidase N3-terminal" evidence="11">
    <location>
        <begin position="772"/>
        <end position="869"/>
    </location>
</feature>
<dbReference type="PANTHER" id="PTHR10638">
    <property type="entry name" value="COPPER AMINE OXIDASE"/>
    <property type="match status" value="1"/>
</dbReference>
<feature type="domain" description="Copper amine oxidase N3-terminal" evidence="11">
    <location>
        <begin position="1546"/>
        <end position="1612"/>
    </location>
</feature>
<dbReference type="FunFam" id="2.70.98.20:FF:000009">
    <property type="entry name" value="Amine oxidase"/>
    <property type="match status" value="1"/>
</dbReference>
<feature type="region of interest" description="Disordered" evidence="8">
    <location>
        <begin position="2417"/>
        <end position="2447"/>
    </location>
</feature>
<dbReference type="Pfam" id="PF02728">
    <property type="entry name" value="Cu_amine_oxidN3"/>
    <property type="match status" value="3"/>
</dbReference>
<accession>A0AAW0J5I2</accession>
<dbReference type="Gene3D" id="3.10.450.40">
    <property type="match status" value="8"/>
</dbReference>
<evidence type="ECO:0000256" key="6">
    <source>
        <dbReference type="ARBA" id="ARBA00023008"/>
    </source>
</evidence>
<name>A0AAW0J5I2_MYOGA</name>
<evidence type="ECO:0000313" key="12">
    <source>
        <dbReference type="EMBL" id="KAK7821843.1"/>
    </source>
</evidence>
<comment type="PTM">
    <text evidence="7">Topaquinone (TPQ) is generated by copper-dependent autoxidation of a specific tyrosyl residue.</text>
</comment>
<evidence type="ECO:0000256" key="8">
    <source>
        <dbReference type="SAM" id="MobiDB-lite"/>
    </source>
</evidence>
<dbReference type="InterPro" id="IPR015798">
    <property type="entry name" value="Cu_amine_oxidase_C"/>
</dbReference>
<dbReference type="EMBL" id="JBBHLL010000062">
    <property type="protein sequence ID" value="KAK7821843.1"/>
    <property type="molecule type" value="Genomic_DNA"/>
</dbReference>
<evidence type="ECO:0000259" key="11">
    <source>
        <dbReference type="Pfam" id="PF02728"/>
    </source>
</evidence>
<feature type="domain" description="Copper amine oxidase N2-terminal" evidence="10">
    <location>
        <begin position="1436"/>
        <end position="1514"/>
    </location>
</feature>
<dbReference type="SUPFAM" id="SSF49998">
    <property type="entry name" value="Amine oxidase catalytic domain"/>
    <property type="match status" value="4"/>
</dbReference>
<dbReference type="InterPro" id="IPR016182">
    <property type="entry name" value="Cu_amine_oxidase_N-reg"/>
</dbReference>
<evidence type="ECO:0000256" key="4">
    <source>
        <dbReference type="ARBA" id="ARBA00022772"/>
    </source>
</evidence>
<keyword evidence="3 7" id="KW-0479">Metal-binding</keyword>
<evidence type="ECO:0000256" key="3">
    <source>
        <dbReference type="ARBA" id="ARBA00022723"/>
    </source>
</evidence>
<dbReference type="GO" id="GO:0046677">
    <property type="term" value="P:response to antibiotic"/>
    <property type="evidence" value="ECO:0007669"/>
    <property type="project" value="TreeGrafter"/>
</dbReference>
<dbReference type="InterPro" id="IPR036460">
    <property type="entry name" value="Cu_amine_oxidase_C_sf"/>
</dbReference>
<dbReference type="FunFam" id="3.10.450.40:FF:000007">
    <property type="entry name" value="Amine oxidase"/>
    <property type="match status" value="3"/>
</dbReference>
<dbReference type="PRINTS" id="PR00766">
    <property type="entry name" value="CUDAOXIDASE"/>
</dbReference>
<comment type="cofactor">
    <cofactor evidence="7">
        <name>Cu cation</name>
        <dbReference type="ChEBI" id="CHEBI:23378"/>
    </cofactor>
    <text evidence="7">Contains 1 topaquinone per subunit.</text>
</comment>
<comment type="similarity">
    <text evidence="2 7">Belongs to the copper/topaquinone oxidase family.</text>
</comment>
<feature type="domain" description="Copper amine oxidase catalytic" evidence="9">
    <location>
        <begin position="2055"/>
        <end position="2418"/>
    </location>
</feature>
<feature type="domain" description="Copper amine oxidase N2-terminal" evidence="10">
    <location>
        <begin position="670"/>
        <end position="755"/>
    </location>
</feature>
<protein>
    <recommendedName>
        <fullName evidence="7">Amine oxidase</fullName>
        <ecNumber evidence="7">1.4.3.-</ecNumber>
    </recommendedName>
</protein>
<feature type="domain" description="Copper amine oxidase N2-terminal" evidence="10">
    <location>
        <begin position="1803"/>
        <end position="1889"/>
    </location>
</feature>
<dbReference type="GO" id="GO:0008131">
    <property type="term" value="F:primary methylamine oxidase activity"/>
    <property type="evidence" value="ECO:0007669"/>
    <property type="project" value="InterPro"/>
</dbReference>
<dbReference type="GO" id="GO:0005507">
    <property type="term" value="F:copper ion binding"/>
    <property type="evidence" value="ECO:0007669"/>
    <property type="project" value="InterPro"/>
</dbReference>
<evidence type="ECO:0000256" key="5">
    <source>
        <dbReference type="ARBA" id="ARBA00023002"/>
    </source>
</evidence>